<dbReference type="PANTHER" id="PTHR47480:SF5">
    <property type="entry name" value="EG45-LIKE DOMAIN CONTAINING PROTEIN"/>
    <property type="match status" value="1"/>
</dbReference>
<dbReference type="PROSITE" id="PS50842">
    <property type="entry name" value="EXPANSIN_EG45"/>
    <property type="match status" value="1"/>
</dbReference>
<dbReference type="PANTHER" id="PTHR47480">
    <property type="entry name" value="EG45-LIKE DOMAIN CONTAINING PROTEIN"/>
    <property type="match status" value="1"/>
</dbReference>
<feature type="domain" description="Expansin-like EG45" evidence="1">
    <location>
        <begin position="20"/>
        <end position="114"/>
    </location>
</feature>
<dbReference type="CDD" id="cd22269">
    <property type="entry name" value="DPBB_EG45-like"/>
    <property type="match status" value="1"/>
</dbReference>
<accession>A0AAP0EW48</accession>
<sequence>MSTLGKKGVQKDDTLKNITETRCNGGDQNQLPEGDMFGAVSNGLWDNGAACGRRYRIRCISGLGSPCKDGSIVGTVGDSCHTNPCTTNLVLSNKAFDAISRNPATKINIEYAQLLEDVANHATQSSMFSMENRRSNDCSEIENSRSTVLFSTGEQGLFSHGEQRLFSKDKGCLDNSLLLIDQLLMFCS</sequence>
<evidence type="ECO:0000313" key="3">
    <source>
        <dbReference type="Proteomes" id="UP001419268"/>
    </source>
</evidence>
<gene>
    <name evidence="2" type="ORF">Scep_024210</name>
</gene>
<comment type="caution">
    <text evidence="2">The sequence shown here is derived from an EMBL/GenBank/DDBJ whole genome shotgun (WGS) entry which is preliminary data.</text>
</comment>
<dbReference type="InterPro" id="IPR007112">
    <property type="entry name" value="Expansin/allergen_DPBB_dom"/>
</dbReference>
<protein>
    <recommendedName>
        <fullName evidence="1">Expansin-like EG45 domain-containing protein</fullName>
    </recommendedName>
</protein>
<dbReference type="Pfam" id="PF03330">
    <property type="entry name" value="DPBB_1"/>
    <property type="match status" value="1"/>
</dbReference>
<dbReference type="Gene3D" id="2.40.40.10">
    <property type="entry name" value="RlpA-like domain"/>
    <property type="match status" value="1"/>
</dbReference>
<evidence type="ECO:0000313" key="2">
    <source>
        <dbReference type="EMBL" id="KAK9100780.1"/>
    </source>
</evidence>
<dbReference type="SMART" id="SM00837">
    <property type="entry name" value="DPBB_1"/>
    <property type="match status" value="1"/>
</dbReference>
<keyword evidence="3" id="KW-1185">Reference proteome</keyword>
<organism evidence="2 3">
    <name type="scientific">Stephania cephalantha</name>
    <dbReference type="NCBI Taxonomy" id="152367"/>
    <lineage>
        <taxon>Eukaryota</taxon>
        <taxon>Viridiplantae</taxon>
        <taxon>Streptophyta</taxon>
        <taxon>Embryophyta</taxon>
        <taxon>Tracheophyta</taxon>
        <taxon>Spermatophyta</taxon>
        <taxon>Magnoliopsida</taxon>
        <taxon>Ranunculales</taxon>
        <taxon>Menispermaceae</taxon>
        <taxon>Menispermoideae</taxon>
        <taxon>Cissampelideae</taxon>
        <taxon>Stephania</taxon>
    </lineage>
</organism>
<dbReference type="Proteomes" id="UP001419268">
    <property type="component" value="Unassembled WGS sequence"/>
</dbReference>
<name>A0AAP0EW48_9MAGN</name>
<dbReference type="InterPro" id="IPR036908">
    <property type="entry name" value="RlpA-like_sf"/>
</dbReference>
<dbReference type="AlphaFoldDB" id="A0AAP0EW48"/>
<dbReference type="SUPFAM" id="SSF50685">
    <property type="entry name" value="Barwin-like endoglucanases"/>
    <property type="match status" value="1"/>
</dbReference>
<dbReference type="InterPro" id="IPR009009">
    <property type="entry name" value="RlpA-like_DPBB"/>
</dbReference>
<proteinExistence type="predicted"/>
<reference evidence="2 3" key="1">
    <citation type="submission" date="2024-01" db="EMBL/GenBank/DDBJ databases">
        <title>Genome assemblies of Stephania.</title>
        <authorList>
            <person name="Yang L."/>
        </authorList>
    </citation>
    <scope>NUCLEOTIDE SEQUENCE [LARGE SCALE GENOMIC DNA]</scope>
    <source>
        <strain evidence="2">JXDWG</strain>
        <tissue evidence="2">Leaf</tissue>
    </source>
</reference>
<dbReference type="EMBL" id="JBBNAG010000010">
    <property type="protein sequence ID" value="KAK9100780.1"/>
    <property type="molecule type" value="Genomic_DNA"/>
</dbReference>
<evidence type="ECO:0000259" key="1">
    <source>
        <dbReference type="PROSITE" id="PS50842"/>
    </source>
</evidence>